<dbReference type="EMBL" id="VOBR01000007">
    <property type="protein sequence ID" value="TWP51672.1"/>
    <property type="molecule type" value="Genomic_DNA"/>
</dbReference>
<dbReference type="Pfam" id="PF00196">
    <property type="entry name" value="GerE"/>
    <property type="match status" value="1"/>
</dbReference>
<gene>
    <name evidence="4" type="ORF">FKR81_12395</name>
</gene>
<comment type="caution">
    <text evidence="4">The sequence shown here is derived from an EMBL/GenBank/DDBJ whole genome shotgun (WGS) entry which is preliminary data.</text>
</comment>
<dbReference type="Pfam" id="PF13191">
    <property type="entry name" value="AAA_16"/>
    <property type="match status" value="1"/>
</dbReference>
<dbReference type="PRINTS" id="PR00038">
    <property type="entry name" value="HTHLUXR"/>
</dbReference>
<dbReference type="GO" id="GO:0003677">
    <property type="term" value="F:DNA binding"/>
    <property type="evidence" value="ECO:0007669"/>
    <property type="project" value="InterPro"/>
</dbReference>
<keyword evidence="1" id="KW-0547">Nucleotide-binding</keyword>
<dbReference type="PROSITE" id="PS50043">
    <property type="entry name" value="HTH_LUXR_2"/>
    <property type="match status" value="1"/>
</dbReference>
<dbReference type="InterPro" id="IPR000792">
    <property type="entry name" value="Tscrpt_reg_LuxR_C"/>
</dbReference>
<name>A0A563EVS1_9PSEU</name>
<evidence type="ECO:0000313" key="5">
    <source>
        <dbReference type="Proteomes" id="UP000316639"/>
    </source>
</evidence>
<evidence type="ECO:0000259" key="3">
    <source>
        <dbReference type="PROSITE" id="PS50043"/>
    </source>
</evidence>
<proteinExistence type="predicted"/>
<dbReference type="InterPro" id="IPR041664">
    <property type="entry name" value="AAA_16"/>
</dbReference>
<protein>
    <submittedName>
        <fullName evidence="4">AAA family ATPase</fullName>
    </submittedName>
</protein>
<dbReference type="GO" id="GO:0004016">
    <property type="term" value="F:adenylate cyclase activity"/>
    <property type="evidence" value="ECO:0007669"/>
    <property type="project" value="TreeGrafter"/>
</dbReference>
<dbReference type="SMART" id="SM00421">
    <property type="entry name" value="HTH_LUXR"/>
    <property type="match status" value="1"/>
</dbReference>
<dbReference type="SUPFAM" id="SSF46894">
    <property type="entry name" value="C-terminal effector domain of the bipartite response regulators"/>
    <property type="match status" value="1"/>
</dbReference>
<dbReference type="Gene3D" id="1.25.40.10">
    <property type="entry name" value="Tetratricopeptide repeat domain"/>
    <property type="match status" value="1"/>
</dbReference>
<dbReference type="AlphaFoldDB" id="A0A563EVS1"/>
<dbReference type="SUPFAM" id="SSF48452">
    <property type="entry name" value="TPR-like"/>
    <property type="match status" value="1"/>
</dbReference>
<evidence type="ECO:0000256" key="1">
    <source>
        <dbReference type="ARBA" id="ARBA00022741"/>
    </source>
</evidence>
<organism evidence="4 5">
    <name type="scientific">Lentzea tibetensis</name>
    <dbReference type="NCBI Taxonomy" id="2591470"/>
    <lineage>
        <taxon>Bacteria</taxon>
        <taxon>Bacillati</taxon>
        <taxon>Actinomycetota</taxon>
        <taxon>Actinomycetes</taxon>
        <taxon>Pseudonocardiales</taxon>
        <taxon>Pseudonocardiaceae</taxon>
        <taxon>Lentzea</taxon>
    </lineage>
</organism>
<dbReference type="GO" id="GO:0005737">
    <property type="term" value="C:cytoplasm"/>
    <property type="evidence" value="ECO:0007669"/>
    <property type="project" value="TreeGrafter"/>
</dbReference>
<dbReference type="InterPro" id="IPR011990">
    <property type="entry name" value="TPR-like_helical_dom_sf"/>
</dbReference>
<dbReference type="GO" id="GO:0005524">
    <property type="term" value="F:ATP binding"/>
    <property type="evidence" value="ECO:0007669"/>
    <property type="project" value="UniProtKB-KW"/>
</dbReference>
<dbReference type="PANTHER" id="PTHR16305:SF28">
    <property type="entry name" value="GUANYLATE CYCLASE DOMAIN-CONTAINING PROTEIN"/>
    <property type="match status" value="1"/>
</dbReference>
<dbReference type="CDD" id="cd06170">
    <property type="entry name" value="LuxR_C_like"/>
    <property type="match status" value="1"/>
</dbReference>
<dbReference type="InterPro" id="IPR016032">
    <property type="entry name" value="Sig_transdc_resp-reg_C-effctor"/>
</dbReference>
<feature type="domain" description="HTH luxR-type" evidence="3">
    <location>
        <begin position="790"/>
        <end position="855"/>
    </location>
</feature>
<evidence type="ECO:0000313" key="4">
    <source>
        <dbReference type="EMBL" id="TWP51672.1"/>
    </source>
</evidence>
<dbReference type="SUPFAM" id="SSF52540">
    <property type="entry name" value="P-loop containing nucleoside triphosphate hydrolases"/>
    <property type="match status" value="1"/>
</dbReference>
<dbReference type="InterPro" id="IPR027417">
    <property type="entry name" value="P-loop_NTPase"/>
</dbReference>
<reference evidence="4 5" key="1">
    <citation type="submission" date="2019-07" db="EMBL/GenBank/DDBJ databases">
        <title>Lentzea xizangensis sp. nov., isolated from Qinghai-Tibetan Plateau Soils.</title>
        <authorList>
            <person name="Huang J."/>
        </authorList>
    </citation>
    <scope>NUCLEOTIDE SEQUENCE [LARGE SCALE GENOMIC DNA]</scope>
    <source>
        <strain evidence="4 5">FXJ1.1311</strain>
    </source>
</reference>
<sequence length="855" mass="92565">MGADCLSGNGRVALVSGPVGCGKTELIHTFAEKASKDGLRFQKATCSPAERLLPLGVISQLLPATPDRIARLVGNGLTELDPSVAEHAMVLHDVSRALTDLAEERPLLIGVDDVQHADAPSLDCLLYLARRVGTARVLLVLTEIDQPRTPFHSELLRERHCRRIRLAALSRRETGQLAAHLADDVHQLSGGNPLLAHALLEDHDTTRRFFGPAFREDLLACVHRSDPAVVALAAGLAVLGEDPSPTLLAQLTGVDVLDVPRTVHAMESAGLLADGWFRHPASASVVLDDLSRSELGELHLRAARLLHDQGAPAIDIARHLAAADRPLAAWAAPVLHEAAEHALREGDVEQAVLHLERAVRTGTDDKQRASIRSRLARVEWRTSPATAARHFPALLAASREGLLGCWDTVSLMRQMLWHGRFTEAAEALERTRASRSVPQAVELWLACCYPRLADRTGAAEPPGTLTADPWARATTALAQVLTGRCGEEAVVTAEQILQGARANGVSDYRVAALLALVYADRLDTAATWCDRLLAAAEGKRADTLRATLSGTRAEISVRQGDLREAARYADTALTTLDAQGWGTNLGFPLSCALLAATYSGRLDDAARLVELPVPETMFETRAGVHYLYARGQHHLATGRQHAALADFLVVGELVSSWRLDAPGFVPWRTGAAEAWLRQDMPDRARSLAFEQLDITGEGPSRARGAALRILAACEDPTRRPALLAEAAEVLELCGDRYELARASGELSRAHHALGDQRRARMVLRRAWHIAKECDALPLCRELLPDEEPHAACGADALSGAERRVAALAATGHTNREIADKLFITPSTVEQHLTRVYRKLNVKDRTDLPTDMASSA</sequence>
<evidence type="ECO:0000256" key="2">
    <source>
        <dbReference type="ARBA" id="ARBA00022840"/>
    </source>
</evidence>
<keyword evidence="5" id="KW-1185">Reference proteome</keyword>
<dbReference type="Gene3D" id="3.40.50.300">
    <property type="entry name" value="P-loop containing nucleotide triphosphate hydrolases"/>
    <property type="match status" value="1"/>
</dbReference>
<dbReference type="InterPro" id="IPR036388">
    <property type="entry name" value="WH-like_DNA-bd_sf"/>
</dbReference>
<dbReference type="Gene3D" id="1.10.10.10">
    <property type="entry name" value="Winged helix-like DNA-binding domain superfamily/Winged helix DNA-binding domain"/>
    <property type="match status" value="1"/>
</dbReference>
<dbReference type="Proteomes" id="UP000316639">
    <property type="component" value="Unassembled WGS sequence"/>
</dbReference>
<dbReference type="PROSITE" id="PS00622">
    <property type="entry name" value="HTH_LUXR_1"/>
    <property type="match status" value="1"/>
</dbReference>
<accession>A0A563EVS1</accession>
<dbReference type="OrthoDB" id="134933at2"/>
<dbReference type="GO" id="GO:0006355">
    <property type="term" value="P:regulation of DNA-templated transcription"/>
    <property type="evidence" value="ECO:0007669"/>
    <property type="project" value="InterPro"/>
</dbReference>
<keyword evidence="2" id="KW-0067">ATP-binding</keyword>
<dbReference type="PANTHER" id="PTHR16305">
    <property type="entry name" value="TESTICULAR SOLUBLE ADENYLYL CYCLASE"/>
    <property type="match status" value="1"/>
</dbReference>